<keyword evidence="1" id="KW-0472">Membrane</keyword>
<evidence type="ECO:0000313" key="3">
    <source>
        <dbReference type="Proteomes" id="UP000184108"/>
    </source>
</evidence>
<feature type="transmembrane region" description="Helical" evidence="1">
    <location>
        <begin position="99"/>
        <end position="122"/>
    </location>
</feature>
<protein>
    <submittedName>
        <fullName evidence="2">Uncharacterized protein</fullName>
    </submittedName>
</protein>
<feature type="transmembrane region" description="Helical" evidence="1">
    <location>
        <begin position="69"/>
        <end position="87"/>
    </location>
</feature>
<reference evidence="3" key="1">
    <citation type="submission" date="2016-11" db="EMBL/GenBank/DDBJ databases">
        <authorList>
            <person name="Varghese N."/>
            <person name="Submissions S."/>
        </authorList>
    </citation>
    <scope>NUCLEOTIDE SEQUENCE [LARGE SCALE GENOMIC DNA]</scope>
    <source>
        <strain evidence="3">YR203</strain>
    </source>
</reference>
<organism evidence="2 3">
    <name type="scientific">Chryseobacterium vrystaatense</name>
    <dbReference type="NCBI Taxonomy" id="307480"/>
    <lineage>
        <taxon>Bacteria</taxon>
        <taxon>Pseudomonadati</taxon>
        <taxon>Bacteroidota</taxon>
        <taxon>Flavobacteriia</taxon>
        <taxon>Flavobacteriales</taxon>
        <taxon>Weeksellaceae</taxon>
        <taxon>Chryseobacterium group</taxon>
        <taxon>Chryseobacterium</taxon>
    </lineage>
</organism>
<sequence>MKRTILFNLLYHILLFLLPLIIVYIFEGYGTEMFAYTFYFCIMYFCIGFVLDGLILSIFNYFEVIRLKWFLFILISITIFSITVYILKHKNIILDLFTFALNANYFTIIFLISILLSFSISLKLIRPDKNEK</sequence>
<gene>
    <name evidence="2" type="ORF">SAMN02787073_1560</name>
</gene>
<keyword evidence="1" id="KW-1133">Transmembrane helix</keyword>
<name>A0A1M4ZD52_9FLAO</name>
<dbReference type="Proteomes" id="UP000184108">
    <property type="component" value="Unassembled WGS sequence"/>
</dbReference>
<proteinExistence type="predicted"/>
<feature type="transmembrane region" description="Helical" evidence="1">
    <location>
        <begin position="5"/>
        <end position="25"/>
    </location>
</feature>
<keyword evidence="1" id="KW-0812">Transmembrane</keyword>
<dbReference type="AlphaFoldDB" id="A0A1M4ZD52"/>
<feature type="transmembrane region" description="Helical" evidence="1">
    <location>
        <begin position="37"/>
        <end position="62"/>
    </location>
</feature>
<evidence type="ECO:0000256" key="1">
    <source>
        <dbReference type="SAM" id="Phobius"/>
    </source>
</evidence>
<accession>A0A1M4ZD52</accession>
<dbReference type="EMBL" id="FQVE01000002">
    <property type="protein sequence ID" value="SHF15970.1"/>
    <property type="molecule type" value="Genomic_DNA"/>
</dbReference>
<evidence type="ECO:0000313" key="2">
    <source>
        <dbReference type="EMBL" id="SHF15970.1"/>
    </source>
</evidence>